<accession>U7VB54</accession>
<dbReference type="InterPro" id="IPR007737">
    <property type="entry name" value="Mga_HTH"/>
</dbReference>
<comment type="caution">
    <text evidence="4">The sequence shown here is derived from an EMBL/GenBank/DDBJ whole genome shotgun (WGS) entry which is preliminary data.</text>
</comment>
<dbReference type="PANTHER" id="PTHR30185:SF18">
    <property type="entry name" value="TRANSCRIPTIONAL REGULATOR MTLR"/>
    <property type="match status" value="1"/>
</dbReference>
<evidence type="ECO:0000256" key="2">
    <source>
        <dbReference type="ARBA" id="ARBA00023163"/>
    </source>
</evidence>
<evidence type="ECO:0000256" key="1">
    <source>
        <dbReference type="ARBA" id="ARBA00023015"/>
    </source>
</evidence>
<organism evidence="4 5">
    <name type="scientific">Cetobacterium somerae ATCC BAA-474</name>
    <dbReference type="NCBI Taxonomy" id="1319815"/>
    <lineage>
        <taxon>Bacteria</taxon>
        <taxon>Fusobacteriati</taxon>
        <taxon>Fusobacteriota</taxon>
        <taxon>Fusobacteriia</taxon>
        <taxon>Fusobacteriales</taxon>
        <taxon>Fusobacteriaceae</taxon>
        <taxon>Cetobacterium</taxon>
    </lineage>
</organism>
<dbReference type="PATRIC" id="fig|1319815.3.peg.1149"/>
<evidence type="ECO:0000313" key="5">
    <source>
        <dbReference type="Proteomes" id="UP000017081"/>
    </source>
</evidence>
<protein>
    <recommendedName>
        <fullName evidence="3">Mga helix-turn-helix domain-containing protein</fullName>
    </recommendedName>
</protein>
<sequence>MNLTSLHFKILSCLEANNYSLNELSEILNISVFKVKRYINDIGNLLKEEDTLGIHEKLKKDRELLEKLKEFQTFTPKERESYIVMSFFKNNTINLTSISERFSVTRRTLSNDIQNLKKELEFFSLKIVGYNSYGISLEGNEKNKREFFELYFLKLFVEEKYLPKEFESFFLELNEIKKEYKVSKIVDMIYKVCEKWEMPRNTYTILHIEILIYLAIIRKDFEDESVKTVDRSIDLSEYTELNEVLEKIEFFSNYERDFVKKIFLKRKKMNFFQNNREEVLELRNFIEYLSKVLKMEIPLNDDLLMRLTIVLTMMKIKRLFNIVEIYIFNNQVAEDYFNKLKLVSNLVKKYYKNIDSFDRTILSITILNEINKDIERKIENLKNIVVVYNFLNIGLVKDICEEFKIEKLMKNMKFVSYRELDYFIETNSVKGIVLFEDIKLNKKYDNIKQIRFNLPVTKLDKFKLSVFLKKEDV</sequence>
<dbReference type="HOGENOM" id="CLU_599490_0_0_0"/>
<keyword evidence="5" id="KW-1185">Reference proteome</keyword>
<gene>
    <name evidence="4" type="ORF">HMPREF0202_01195</name>
</gene>
<dbReference type="eggNOG" id="COG3711">
    <property type="taxonomic scope" value="Bacteria"/>
</dbReference>
<keyword evidence="2" id="KW-0804">Transcription</keyword>
<reference evidence="4 5" key="1">
    <citation type="submission" date="2013-08" db="EMBL/GenBank/DDBJ databases">
        <authorList>
            <person name="Weinstock G."/>
            <person name="Sodergren E."/>
            <person name="Wylie T."/>
            <person name="Fulton L."/>
            <person name="Fulton R."/>
            <person name="Fronick C."/>
            <person name="O'Laughlin M."/>
            <person name="Godfrey J."/>
            <person name="Miner T."/>
            <person name="Herter B."/>
            <person name="Appelbaum E."/>
            <person name="Cordes M."/>
            <person name="Lek S."/>
            <person name="Wollam A."/>
            <person name="Pepin K.H."/>
            <person name="Palsikar V.B."/>
            <person name="Mitreva M."/>
            <person name="Wilson R.K."/>
        </authorList>
    </citation>
    <scope>NUCLEOTIDE SEQUENCE [LARGE SCALE GENOMIC DNA]</scope>
    <source>
        <strain evidence="4 5">ATCC BAA-474</strain>
    </source>
</reference>
<dbReference type="AlphaFoldDB" id="U7VB54"/>
<dbReference type="Pfam" id="PF05043">
    <property type="entry name" value="Mga"/>
    <property type="match status" value="1"/>
</dbReference>
<keyword evidence="1" id="KW-0805">Transcription regulation</keyword>
<dbReference type="RefSeq" id="WP_023050734.1">
    <property type="nucleotide sequence ID" value="NZ_CP173065.2"/>
</dbReference>
<dbReference type="PANTHER" id="PTHR30185">
    <property type="entry name" value="CRYPTIC BETA-GLUCOSIDE BGL OPERON ANTITERMINATOR"/>
    <property type="match status" value="1"/>
</dbReference>
<feature type="domain" description="Mga helix-turn-helix" evidence="3">
    <location>
        <begin position="82"/>
        <end position="152"/>
    </location>
</feature>
<dbReference type="InterPro" id="IPR050661">
    <property type="entry name" value="BglG_antiterminators"/>
</dbReference>
<evidence type="ECO:0000259" key="3">
    <source>
        <dbReference type="Pfam" id="PF05043"/>
    </source>
</evidence>
<dbReference type="EMBL" id="AXZF01000041">
    <property type="protein sequence ID" value="ERT68952.1"/>
    <property type="molecule type" value="Genomic_DNA"/>
</dbReference>
<name>U7VB54_9FUSO</name>
<proteinExistence type="predicted"/>
<dbReference type="Proteomes" id="UP000017081">
    <property type="component" value="Unassembled WGS sequence"/>
</dbReference>
<dbReference type="STRING" id="1319815.HMPREF0202_01195"/>
<evidence type="ECO:0000313" key="4">
    <source>
        <dbReference type="EMBL" id="ERT68952.1"/>
    </source>
</evidence>